<dbReference type="EMBL" id="CP010086">
    <property type="protein sequence ID" value="AJG98851.1"/>
    <property type="molecule type" value="Genomic_DNA"/>
</dbReference>
<evidence type="ECO:0000313" key="3">
    <source>
        <dbReference type="EMBL" id="AJG98851.1"/>
    </source>
</evidence>
<evidence type="ECO:0000256" key="1">
    <source>
        <dbReference type="SAM" id="Coils"/>
    </source>
</evidence>
<dbReference type="InterPro" id="IPR013249">
    <property type="entry name" value="RNA_pol_sigma70_r4_t2"/>
</dbReference>
<dbReference type="GO" id="GO:0006352">
    <property type="term" value="P:DNA-templated transcription initiation"/>
    <property type="evidence" value="ECO:0007669"/>
    <property type="project" value="InterPro"/>
</dbReference>
<dbReference type="RefSeq" id="WP_041896140.1">
    <property type="nucleotide sequence ID" value="NZ_CP010086.2"/>
</dbReference>
<dbReference type="InterPro" id="IPR013324">
    <property type="entry name" value="RNA_pol_sigma_r3/r4-like"/>
</dbReference>
<keyword evidence="1" id="KW-0175">Coiled coil</keyword>
<protein>
    <submittedName>
        <fullName evidence="3">RNA polymerase subunit sigma-24</fullName>
    </submittedName>
</protein>
<evidence type="ECO:0000313" key="4">
    <source>
        <dbReference type="Proteomes" id="UP000031866"/>
    </source>
</evidence>
<organism evidence="3 4">
    <name type="scientific">Clostridium beijerinckii</name>
    <name type="common">Clostridium MP</name>
    <dbReference type="NCBI Taxonomy" id="1520"/>
    <lineage>
        <taxon>Bacteria</taxon>
        <taxon>Bacillati</taxon>
        <taxon>Bacillota</taxon>
        <taxon>Clostridia</taxon>
        <taxon>Eubacteriales</taxon>
        <taxon>Clostridiaceae</taxon>
        <taxon>Clostridium</taxon>
    </lineage>
</organism>
<evidence type="ECO:0000259" key="2">
    <source>
        <dbReference type="Pfam" id="PF08281"/>
    </source>
</evidence>
<dbReference type="OrthoDB" id="9780326at2"/>
<reference evidence="4" key="1">
    <citation type="submission" date="2014-12" db="EMBL/GenBank/DDBJ databases">
        <title>Genome sequence of Clostridium beijerinckii strain 59B.</title>
        <authorList>
            <person name="Little G.T."/>
            <person name="Minton N.P."/>
        </authorList>
    </citation>
    <scope>NUCLEOTIDE SEQUENCE [LARGE SCALE GENOMIC DNA]</scope>
    <source>
        <strain evidence="4">59B</strain>
    </source>
</reference>
<dbReference type="KEGG" id="cbei:LF65_02265"/>
<sequence length="141" mass="16616">MYEDIKQRLRNYKKILAKKNEYELQIKELEECIGIPEQPQGEATGKTYKITSVAENQAVELTEKKSKLEQLVKFNKRECEHIENALDALKEWQRQAIKLKFIDGRRIESICAIMDKSQRTIKEYIGRGLKLMDEILKNDLE</sequence>
<dbReference type="Proteomes" id="UP000031866">
    <property type="component" value="Chromosome"/>
</dbReference>
<dbReference type="Pfam" id="PF08281">
    <property type="entry name" value="Sigma70_r4_2"/>
    <property type="match status" value="1"/>
</dbReference>
<dbReference type="AlphaFoldDB" id="A0A0B5QKU1"/>
<dbReference type="InterPro" id="IPR036388">
    <property type="entry name" value="WH-like_DNA-bd_sf"/>
</dbReference>
<name>A0A0B5QKU1_CLOBE</name>
<dbReference type="SUPFAM" id="SSF88659">
    <property type="entry name" value="Sigma3 and sigma4 domains of RNA polymerase sigma factors"/>
    <property type="match status" value="1"/>
</dbReference>
<accession>A0A0B5QKU1</accession>
<dbReference type="STRING" id="1520.LF65_02265"/>
<gene>
    <name evidence="3" type="ORF">LF65_02265</name>
</gene>
<feature type="domain" description="RNA polymerase sigma factor 70 region 4 type 2" evidence="2">
    <location>
        <begin position="82"/>
        <end position="132"/>
    </location>
</feature>
<dbReference type="GO" id="GO:0016987">
    <property type="term" value="F:sigma factor activity"/>
    <property type="evidence" value="ECO:0007669"/>
    <property type="project" value="InterPro"/>
</dbReference>
<proteinExistence type="predicted"/>
<dbReference type="Gene3D" id="1.10.10.10">
    <property type="entry name" value="Winged helix-like DNA-binding domain superfamily/Winged helix DNA-binding domain"/>
    <property type="match status" value="1"/>
</dbReference>
<feature type="coiled-coil region" evidence="1">
    <location>
        <begin position="12"/>
        <end position="95"/>
    </location>
</feature>
<dbReference type="GO" id="GO:0003677">
    <property type="term" value="F:DNA binding"/>
    <property type="evidence" value="ECO:0007669"/>
    <property type="project" value="InterPro"/>
</dbReference>